<keyword evidence="1" id="KW-1133">Transmembrane helix</keyword>
<dbReference type="AlphaFoldDB" id="A0A183FZU9"/>
<accession>A0A3P7ZBG4</accession>
<evidence type="ECO:0000256" key="1">
    <source>
        <dbReference type="SAM" id="Phobius"/>
    </source>
</evidence>
<keyword evidence="3" id="KW-1185">Reference proteome</keyword>
<dbReference type="WBParaSite" id="HPBE_0001431601-mRNA-1">
    <property type="protein sequence ID" value="HPBE_0001431601-mRNA-1"/>
    <property type="gene ID" value="HPBE_0001431601"/>
</dbReference>
<keyword evidence="1" id="KW-0472">Membrane</keyword>
<organism evidence="3 4">
    <name type="scientific">Heligmosomoides polygyrus</name>
    <name type="common">Parasitic roundworm</name>
    <dbReference type="NCBI Taxonomy" id="6339"/>
    <lineage>
        <taxon>Eukaryota</taxon>
        <taxon>Metazoa</taxon>
        <taxon>Ecdysozoa</taxon>
        <taxon>Nematoda</taxon>
        <taxon>Chromadorea</taxon>
        <taxon>Rhabditida</taxon>
        <taxon>Rhabditina</taxon>
        <taxon>Rhabditomorpha</taxon>
        <taxon>Strongyloidea</taxon>
        <taxon>Heligmosomidae</taxon>
        <taxon>Heligmosomoides</taxon>
    </lineage>
</organism>
<evidence type="ECO:0000313" key="3">
    <source>
        <dbReference type="Proteomes" id="UP000050761"/>
    </source>
</evidence>
<protein>
    <submittedName>
        <fullName evidence="4">Protein kinase domain-containing protein</fullName>
    </submittedName>
</protein>
<feature type="transmembrane region" description="Helical" evidence="1">
    <location>
        <begin position="15"/>
        <end position="41"/>
    </location>
</feature>
<name>A0A183FZU9_HELPZ</name>
<reference evidence="2 3" key="1">
    <citation type="submission" date="2018-11" db="EMBL/GenBank/DDBJ databases">
        <authorList>
            <consortium name="Pathogen Informatics"/>
        </authorList>
    </citation>
    <scope>NUCLEOTIDE SEQUENCE [LARGE SCALE GENOMIC DNA]</scope>
</reference>
<sequence length="80" mass="9223">MVICCETLENRWESLLVFCVYVLQFSVEYCLVLGSLLYNLYLRLKASNTRLADLDGIDFEECCSNTILQNLMPRGSYGRV</sequence>
<reference evidence="4" key="2">
    <citation type="submission" date="2019-09" db="UniProtKB">
        <authorList>
            <consortium name="WormBaseParasite"/>
        </authorList>
    </citation>
    <scope>IDENTIFICATION</scope>
</reference>
<evidence type="ECO:0000313" key="2">
    <source>
        <dbReference type="EMBL" id="VDO99236.1"/>
    </source>
</evidence>
<dbReference type="EMBL" id="UZAH01028309">
    <property type="protein sequence ID" value="VDO99236.1"/>
    <property type="molecule type" value="Genomic_DNA"/>
</dbReference>
<gene>
    <name evidence="2" type="ORF">HPBE_LOCUS14317</name>
</gene>
<dbReference type="Proteomes" id="UP000050761">
    <property type="component" value="Unassembled WGS sequence"/>
</dbReference>
<proteinExistence type="predicted"/>
<keyword evidence="1" id="KW-0812">Transmembrane</keyword>
<accession>A0A183FZU9</accession>
<evidence type="ECO:0000313" key="4">
    <source>
        <dbReference type="WBParaSite" id="HPBE_0001431601-mRNA-1"/>
    </source>
</evidence>